<reference evidence="2 3" key="1">
    <citation type="journal article" date="2013" name="PLoS ONE">
        <title>Bacterial endosymbiosis in a chordate host: long-term co-evolution and conservation of secondary metabolism.</title>
        <authorList>
            <person name="Kwan J.C."/>
            <person name="Schmidt E.W."/>
        </authorList>
    </citation>
    <scope>NUCLEOTIDE SEQUENCE [LARGE SCALE GENOMIC DNA]</scope>
    <source>
        <strain evidence="3">L6</strain>
    </source>
</reference>
<evidence type="ECO:0000313" key="2">
    <source>
        <dbReference type="EMBL" id="ETO91215.1"/>
    </source>
</evidence>
<keyword evidence="1" id="KW-0812">Transmembrane</keyword>
<protein>
    <submittedName>
        <fullName evidence="2">Uncharacterized protein</fullName>
    </submittedName>
</protein>
<keyword evidence="3" id="KW-1185">Reference proteome</keyword>
<evidence type="ECO:0000313" key="3">
    <source>
        <dbReference type="Proteomes" id="UP000018951"/>
    </source>
</evidence>
<organism evidence="2 3">
    <name type="scientific">Candidatus Xenolissoclinum pacificiensis L6</name>
    <dbReference type="NCBI Taxonomy" id="1401685"/>
    <lineage>
        <taxon>Bacteria</taxon>
        <taxon>Pseudomonadati</taxon>
        <taxon>Pseudomonadota</taxon>
        <taxon>Alphaproteobacteria</taxon>
        <taxon>Rickettsiales</taxon>
        <taxon>Anaplasmataceae</taxon>
        <taxon>Candidatus Xenolissoclinum</taxon>
    </lineage>
</organism>
<dbReference type="Proteomes" id="UP000018951">
    <property type="component" value="Unassembled WGS sequence"/>
</dbReference>
<evidence type="ECO:0000256" key="1">
    <source>
        <dbReference type="SAM" id="Phobius"/>
    </source>
</evidence>
<feature type="transmembrane region" description="Helical" evidence="1">
    <location>
        <begin position="18"/>
        <end position="36"/>
    </location>
</feature>
<accession>W2UZF2</accession>
<keyword evidence="1" id="KW-1133">Transmembrane helix</keyword>
<dbReference type="EMBL" id="AXCJ01000008">
    <property type="protein sequence ID" value="ETO91215.1"/>
    <property type="molecule type" value="Genomic_DNA"/>
</dbReference>
<gene>
    <name evidence="2" type="ORF">P857_705</name>
</gene>
<name>W2UZF2_9RICK</name>
<comment type="caution">
    <text evidence="2">The sequence shown here is derived from an EMBL/GenBank/DDBJ whole genome shotgun (WGS) entry which is preliminary data.</text>
</comment>
<proteinExistence type="predicted"/>
<keyword evidence="1" id="KW-0472">Membrane</keyword>
<sequence>MYAHINFLLLESIEQKNFFTIFLSVLLNIICVMLSVK</sequence>
<dbReference type="AlphaFoldDB" id="W2UZF2"/>